<evidence type="ECO:0000313" key="2">
    <source>
        <dbReference type="EMBL" id="GJT20570.1"/>
    </source>
</evidence>
<keyword evidence="2" id="KW-0548">Nucleotidyltransferase</keyword>
<name>A0ABQ5C0M8_9ASTR</name>
<feature type="domain" description="Reverse transcriptase" evidence="1">
    <location>
        <begin position="1"/>
        <end position="134"/>
    </location>
</feature>
<dbReference type="InterPro" id="IPR000477">
    <property type="entry name" value="RT_dom"/>
</dbReference>
<dbReference type="SUPFAM" id="SSF56672">
    <property type="entry name" value="DNA/RNA polymerases"/>
    <property type="match status" value="1"/>
</dbReference>
<proteinExistence type="predicted"/>
<dbReference type="PANTHER" id="PTHR33116:SF78">
    <property type="entry name" value="OS12G0587133 PROTEIN"/>
    <property type="match status" value="1"/>
</dbReference>
<keyword evidence="2" id="KW-0808">Transferase</keyword>
<dbReference type="Pfam" id="PF00078">
    <property type="entry name" value="RVT_1"/>
    <property type="match status" value="1"/>
</dbReference>
<gene>
    <name evidence="2" type="ORF">Tco_0890507</name>
</gene>
<accession>A0ABQ5C0M8</accession>
<dbReference type="PANTHER" id="PTHR33116">
    <property type="entry name" value="REVERSE TRANSCRIPTASE ZINC-BINDING DOMAIN-CONTAINING PROTEIN-RELATED-RELATED"/>
    <property type="match status" value="1"/>
</dbReference>
<evidence type="ECO:0000259" key="1">
    <source>
        <dbReference type="PROSITE" id="PS50878"/>
    </source>
</evidence>
<dbReference type="PROSITE" id="PS50878">
    <property type="entry name" value="RT_POL"/>
    <property type="match status" value="1"/>
</dbReference>
<keyword evidence="3" id="KW-1185">Reference proteome</keyword>
<protein>
    <submittedName>
        <fullName evidence="2">RNA-directed DNA polymerase, eukaryota, reverse transcriptase zinc-binding domain protein</fullName>
    </submittedName>
</protein>
<keyword evidence="2" id="KW-0695">RNA-directed DNA polymerase</keyword>
<reference evidence="2" key="1">
    <citation type="journal article" date="2022" name="Int. J. Mol. Sci.">
        <title>Draft Genome of Tanacetum Coccineum: Genomic Comparison of Closely Related Tanacetum-Family Plants.</title>
        <authorList>
            <person name="Yamashiro T."/>
            <person name="Shiraishi A."/>
            <person name="Nakayama K."/>
            <person name="Satake H."/>
        </authorList>
    </citation>
    <scope>NUCLEOTIDE SEQUENCE</scope>
</reference>
<comment type="caution">
    <text evidence="2">The sequence shown here is derived from an EMBL/GenBank/DDBJ whole genome shotgun (WGS) entry which is preliminary data.</text>
</comment>
<reference evidence="2" key="2">
    <citation type="submission" date="2022-01" db="EMBL/GenBank/DDBJ databases">
        <authorList>
            <person name="Yamashiro T."/>
            <person name="Shiraishi A."/>
            <person name="Satake H."/>
            <person name="Nakayama K."/>
        </authorList>
    </citation>
    <scope>NUCLEOTIDE SEQUENCE</scope>
</reference>
<organism evidence="2 3">
    <name type="scientific">Tanacetum coccineum</name>
    <dbReference type="NCBI Taxonomy" id="301880"/>
    <lineage>
        <taxon>Eukaryota</taxon>
        <taxon>Viridiplantae</taxon>
        <taxon>Streptophyta</taxon>
        <taxon>Embryophyta</taxon>
        <taxon>Tracheophyta</taxon>
        <taxon>Spermatophyta</taxon>
        <taxon>Magnoliopsida</taxon>
        <taxon>eudicotyledons</taxon>
        <taxon>Gunneridae</taxon>
        <taxon>Pentapetalae</taxon>
        <taxon>asterids</taxon>
        <taxon>campanulids</taxon>
        <taxon>Asterales</taxon>
        <taxon>Asteraceae</taxon>
        <taxon>Asteroideae</taxon>
        <taxon>Anthemideae</taxon>
        <taxon>Anthemidinae</taxon>
        <taxon>Tanacetum</taxon>
    </lineage>
</organism>
<evidence type="ECO:0000313" key="3">
    <source>
        <dbReference type="Proteomes" id="UP001151760"/>
    </source>
</evidence>
<sequence length="258" mass="30023">MACVSYASYSLCINGDLHRYFKGRRGLRQGDPMSPYLFTLVMEVLMLILMRQVRNNEDFQYHNYCHKQKIINVCFADDLILLARGDVNSPRTIMEALEEFKVVSDIEQLMRRFLWCHGKMKRGKDKVAWDTLCLHKYEGGLGNGLKTSFSFDSWNKQGPLRGHFTVRNITRECFNLRETIAEVCSNGTWKLPDAWANLHHVPSNLEDITSLRNKRLYAKDNRKEELICGVIIEIVRLKILSLRFKPMEKVLKTLQSSS</sequence>
<dbReference type="Proteomes" id="UP001151760">
    <property type="component" value="Unassembled WGS sequence"/>
</dbReference>
<dbReference type="EMBL" id="BQNB010013814">
    <property type="protein sequence ID" value="GJT20570.1"/>
    <property type="molecule type" value="Genomic_DNA"/>
</dbReference>
<dbReference type="InterPro" id="IPR043502">
    <property type="entry name" value="DNA/RNA_pol_sf"/>
</dbReference>
<dbReference type="GO" id="GO:0003964">
    <property type="term" value="F:RNA-directed DNA polymerase activity"/>
    <property type="evidence" value="ECO:0007669"/>
    <property type="project" value="UniProtKB-KW"/>
</dbReference>